<keyword evidence="13" id="KW-1185">Reference proteome</keyword>
<proteinExistence type="predicted"/>
<name>A0A2G1BSS7_9FLAO</name>
<evidence type="ECO:0000313" key="10">
    <source>
        <dbReference type="EMBL" id="MDP2542510.1"/>
    </source>
</evidence>
<evidence type="ECO:0000256" key="8">
    <source>
        <dbReference type="SAM" id="Phobius"/>
    </source>
</evidence>
<comment type="subcellular location">
    <subcellularLocation>
        <location evidence="1">Membrane</location>
        <topology evidence="1">Multi-pass membrane protein</topology>
    </subcellularLocation>
</comment>
<dbReference type="GO" id="GO:0022841">
    <property type="term" value="F:potassium ion leak channel activity"/>
    <property type="evidence" value="ECO:0007669"/>
    <property type="project" value="TreeGrafter"/>
</dbReference>
<evidence type="ECO:0000256" key="6">
    <source>
        <dbReference type="ARBA" id="ARBA00023136"/>
    </source>
</evidence>
<dbReference type="GO" id="GO:0005886">
    <property type="term" value="C:plasma membrane"/>
    <property type="evidence" value="ECO:0007669"/>
    <property type="project" value="TreeGrafter"/>
</dbReference>
<evidence type="ECO:0000256" key="7">
    <source>
        <dbReference type="ARBA" id="ARBA00023303"/>
    </source>
</evidence>
<keyword evidence="2" id="KW-0813">Transport</keyword>
<evidence type="ECO:0000256" key="5">
    <source>
        <dbReference type="ARBA" id="ARBA00023065"/>
    </source>
</evidence>
<dbReference type="PANTHER" id="PTHR11003:SF291">
    <property type="entry name" value="IP11374P"/>
    <property type="match status" value="1"/>
</dbReference>
<dbReference type="EMBL" id="PDUU01000009">
    <property type="protein sequence ID" value="PHN97110.1"/>
    <property type="molecule type" value="Genomic_DNA"/>
</dbReference>
<protein>
    <submittedName>
        <fullName evidence="10">Potassium channel family protein</fullName>
    </submittedName>
</protein>
<evidence type="ECO:0000256" key="1">
    <source>
        <dbReference type="ARBA" id="ARBA00004141"/>
    </source>
</evidence>
<keyword evidence="5" id="KW-0406">Ion transport</keyword>
<evidence type="ECO:0000313" key="12">
    <source>
        <dbReference type="Proteomes" id="UP000222163"/>
    </source>
</evidence>
<evidence type="ECO:0000256" key="3">
    <source>
        <dbReference type="ARBA" id="ARBA00022692"/>
    </source>
</evidence>
<dbReference type="InterPro" id="IPR013099">
    <property type="entry name" value="K_chnl_dom"/>
</dbReference>
<comment type="caution">
    <text evidence="11">The sequence shown here is derived from an EMBL/GenBank/DDBJ whole genome shotgun (WGS) entry which is preliminary data.</text>
</comment>
<dbReference type="PANTHER" id="PTHR11003">
    <property type="entry name" value="POTASSIUM CHANNEL, SUBFAMILY K"/>
    <property type="match status" value="1"/>
</dbReference>
<dbReference type="Proteomes" id="UP000222163">
    <property type="component" value="Unassembled WGS sequence"/>
</dbReference>
<keyword evidence="4 8" id="KW-1133">Transmembrane helix</keyword>
<dbReference type="RefSeq" id="WP_099215967.1">
    <property type="nucleotide sequence ID" value="NZ_JAUYVU010000011.1"/>
</dbReference>
<feature type="domain" description="Potassium channel" evidence="9">
    <location>
        <begin position="31"/>
        <end position="103"/>
    </location>
</feature>
<dbReference type="Pfam" id="PF07885">
    <property type="entry name" value="Ion_trans_2"/>
    <property type="match status" value="1"/>
</dbReference>
<reference evidence="11" key="2">
    <citation type="submission" date="2017-10" db="EMBL/GenBank/DDBJ databases">
        <authorList>
            <person name="Enke T.N."/>
            <person name="Cordero O.X."/>
        </authorList>
    </citation>
    <scope>NUCLEOTIDE SEQUENCE</scope>
    <source>
        <strain evidence="11">4G03</strain>
    </source>
</reference>
<dbReference type="AlphaFoldDB" id="A0A2G1BSS7"/>
<evidence type="ECO:0000256" key="2">
    <source>
        <dbReference type="ARBA" id="ARBA00022448"/>
    </source>
</evidence>
<reference evidence="10 13" key="3">
    <citation type="submission" date="2023-07" db="EMBL/GenBank/DDBJ databases">
        <title>Genome content predicts the carbon catabolic preferences of heterotrophic bacteria.</title>
        <authorList>
            <person name="Gralka M."/>
        </authorList>
    </citation>
    <scope>NUCLEOTIDE SEQUENCE [LARGE SCALE GENOMIC DNA]</scope>
    <source>
        <strain evidence="10 13">4G03</strain>
    </source>
</reference>
<dbReference type="Gene3D" id="1.10.287.70">
    <property type="match status" value="1"/>
</dbReference>
<dbReference type="Proteomes" id="UP001242342">
    <property type="component" value="Unassembled WGS sequence"/>
</dbReference>
<feature type="transmembrane region" description="Helical" evidence="8">
    <location>
        <begin position="79"/>
        <end position="100"/>
    </location>
</feature>
<keyword evidence="3 8" id="KW-0812">Transmembrane</keyword>
<evidence type="ECO:0000259" key="9">
    <source>
        <dbReference type="Pfam" id="PF07885"/>
    </source>
</evidence>
<evidence type="ECO:0000313" key="11">
    <source>
        <dbReference type="EMBL" id="PHN97110.1"/>
    </source>
</evidence>
<dbReference type="InterPro" id="IPR003280">
    <property type="entry name" value="2pore_dom_K_chnl"/>
</dbReference>
<accession>A0A2G1BSS7</accession>
<gene>
    <name evidence="11" type="ORF">CSC81_11925</name>
    <name evidence="10" type="ORF">Q8W23_13595</name>
</gene>
<dbReference type="SUPFAM" id="SSF81324">
    <property type="entry name" value="Voltage-gated potassium channels"/>
    <property type="match status" value="1"/>
</dbReference>
<evidence type="ECO:0000256" key="4">
    <source>
        <dbReference type="ARBA" id="ARBA00022989"/>
    </source>
</evidence>
<dbReference type="EMBL" id="JAUYVU010000011">
    <property type="protein sequence ID" value="MDP2542510.1"/>
    <property type="molecule type" value="Genomic_DNA"/>
</dbReference>
<evidence type="ECO:0000313" key="13">
    <source>
        <dbReference type="Proteomes" id="UP001242342"/>
    </source>
</evidence>
<feature type="transmembrane region" description="Helical" evidence="8">
    <location>
        <begin position="25"/>
        <end position="43"/>
    </location>
</feature>
<keyword evidence="7 10" id="KW-0407">Ion channel</keyword>
<organism evidence="11 12">
    <name type="scientific">Tenacibaculum discolor</name>
    <dbReference type="NCBI Taxonomy" id="361581"/>
    <lineage>
        <taxon>Bacteria</taxon>
        <taxon>Pseudomonadati</taxon>
        <taxon>Bacteroidota</taxon>
        <taxon>Flavobacteriia</taxon>
        <taxon>Flavobacteriales</taxon>
        <taxon>Flavobacteriaceae</taxon>
        <taxon>Tenacibaculum</taxon>
    </lineage>
</organism>
<reference evidence="11 12" key="1">
    <citation type="journal article" date="2016" name="Nat. Commun.">
        <title>Microbial interactions lead to rapid micro-scale successions on model marine particles.</title>
        <authorList>
            <person name="Datta M.S."/>
            <person name="Sliwerska E."/>
            <person name="Gore J."/>
            <person name="Polz M.F."/>
            <person name="Cordero O.X."/>
        </authorList>
    </citation>
    <scope>NUCLEOTIDE SEQUENCE [LARGE SCALE GENOMIC DNA]</scope>
    <source>
        <strain evidence="11 12">4G03</strain>
    </source>
</reference>
<sequence length="125" mass="14674">MISFFINFYRFCKLVFIGIRKDTEFRYLFFFLSLLLTSSTIFYHKIEHWKVIDSLYFSVMTMATVGYGDFVPTHNISKLFTIIYTFLAIGTFVAFTAKIVQFTLQKNTQGSPLQKLTSKFKNKNP</sequence>
<dbReference type="GO" id="GO:0030322">
    <property type="term" value="P:stabilization of membrane potential"/>
    <property type="evidence" value="ECO:0007669"/>
    <property type="project" value="TreeGrafter"/>
</dbReference>
<keyword evidence="6 8" id="KW-0472">Membrane</keyword>
<dbReference type="GO" id="GO:0015271">
    <property type="term" value="F:outward rectifier potassium channel activity"/>
    <property type="evidence" value="ECO:0007669"/>
    <property type="project" value="TreeGrafter"/>
</dbReference>